<evidence type="ECO:0000313" key="9">
    <source>
        <dbReference type="EMBL" id="SJM68232.1"/>
    </source>
</evidence>
<keyword evidence="2 7" id="KW-0813">Transport</keyword>
<dbReference type="GO" id="GO:0006865">
    <property type="term" value="P:amino acid transport"/>
    <property type="evidence" value="ECO:0007669"/>
    <property type="project" value="TreeGrafter"/>
</dbReference>
<dbReference type="Pfam" id="PF00528">
    <property type="entry name" value="BPD_transp_1"/>
    <property type="match status" value="1"/>
</dbReference>
<keyword evidence="5 7" id="KW-1133">Transmembrane helix</keyword>
<feature type="domain" description="ABC transmembrane type-1" evidence="8">
    <location>
        <begin position="74"/>
        <end position="265"/>
    </location>
</feature>
<reference evidence="9 10" key="1">
    <citation type="submission" date="2017-02" db="EMBL/GenBank/DDBJ databases">
        <authorList>
            <person name="Peterson S.W."/>
        </authorList>
    </citation>
    <scope>NUCLEOTIDE SEQUENCE [LARGE SCALE GENOMIC DNA]</scope>
    <source>
        <strain evidence="9 10">LMG 22410</strain>
    </source>
</reference>
<keyword evidence="6 7" id="KW-0472">Membrane</keyword>
<evidence type="ECO:0000256" key="7">
    <source>
        <dbReference type="RuleBase" id="RU363032"/>
    </source>
</evidence>
<keyword evidence="10" id="KW-1185">Reference proteome</keyword>
<dbReference type="CDD" id="cd06261">
    <property type="entry name" value="TM_PBP2"/>
    <property type="match status" value="1"/>
</dbReference>
<dbReference type="InterPro" id="IPR010065">
    <property type="entry name" value="AA_ABC_transptr_permease_3TM"/>
</dbReference>
<protein>
    <submittedName>
        <fullName evidence="9">Glutamate permease</fullName>
    </submittedName>
</protein>
<evidence type="ECO:0000256" key="1">
    <source>
        <dbReference type="ARBA" id="ARBA00004651"/>
    </source>
</evidence>
<dbReference type="InterPro" id="IPR043429">
    <property type="entry name" value="ArtM/GltK/GlnP/TcyL/YhdX-like"/>
</dbReference>
<comment type="subcellular location">
    <subcellularLocation>
        <location evidence="1 7">Cell membrane</location>
        <topology evidence="1 7">Multi-pass membrane protein</topology>
    </subcellularLocation>
</comment>
<dbReference type="Gene3D" id="1.10.3720.10">
    <property type="entry name" value="MetI-like"/>
    <property type="match status" value="1"/>
</dbReference>
<gene>
    <name evidence="9" type="ORF">CZ674_12455</name>
</gene>
<evidence type="ECO:0000256" key="3">
    <source>
        <dbReference type="ARBA" id="ARBA00022475"/>
    </source>
</evidence>
<evidence type="ECO:0000256" key="4">
    <source>
        <dbReference type="ARBA" id="ARBA00022692"/>
    </source>
</evidence>
<feature type="transmembrane region" description="Helical" evidence="7">
    <location>
        <begin position="65"/>
        <end position="98"/>
    </location>
</feature>
<dbReference type="PROSITE" id="PS50928">
    <property type="entry name" value="ABC_TM1"/>
    <property type="match status" value="1"/>
</dbReference>
<dbReference type="PANTHER" id="PTHR30614">
    <property type="entry name" value="MEMBRANE COMPONENT OF AMINO ACID ABC TRANSPORTER"/>
    <property type="match status" value="1"/>
</dbReference>
<feature type="transmembrane region" description="Helical" evidence="7">
    <location>
        <begin position="143"/>
        <end position="162"/>
    </location>
</feature>
<feature type="transmembrane region" description="Helical" evidence="7">
    <location>
        <begin position="27"/>
        <end position="45"/>
    </location>
</feature>
<sequence length="317" mass="33628">MEGGPMSGGASVLYDVPGPKAIARNRILGGLVVVVVLAAFAFTIFRLADSGQFSAEKWEAFTYPFIWQNIGLALLRTLSAFVLSAVGALVLGFLLAVARLSTVRVLSIPATVVTEVLRAIPVLVLMMLLYYGFGSIGVPMSSFAAVVIALIAYNGSVLAEVFRAGVESLPKGQGEAGFAIGMTSRQVMNLILMPQAVRAMMPVIIAQLVVTLKDTALGFVITYNELLYYARYLMSQTTLGNPIIPSILIIGAIYIILCLLLSWLAHTVQKRTSRSVKVKVKVAAHHPGNPGGATDTQMMAAQDVGTDDQTGHSQAGG</sequence>
<proteinExistence type="inferred from homology"/>
<dbReference type="GO" id="GO:0022857">
    <property type="term" value="F:transmembrane transporter activity"/>
    <property type="evidence" value="ECO:0007669"/>
    <property type="project" value="InterPro"/>
</dbReference>
<evidence type="ECO:0000259" key="8">
    <source>
        <dbReference type="PROSITE" id="PS50928"/>
    </source>
</evidence>
<dbReference type="GO" id="GO:0043190">
    <property type="term" value="C:ATP-binding cassette (ABC) transporter complex"/>
    <property type="evidence" value="ECO:0007669"/>
    <property type="project" value="InterPro"/>
</dbReference>
<dbReference type="NCBIfam" id="TIGR01726">
    <property type="entry name" value="HEQRo_perm_3TM"/>
    <property type="match status" value="1"/>
</dbReference>
<dbReference type="InterPro" id="IPR000515">
    <property type="entry name" value="MetI-like"/>
</dbReference>
<dbReference type="EMBL" id="FUHU01000045">
    <property type="protein sequence ID" value="SJM68232.1"/>
    <property type="molecule type" value="Genomic_DNA"/>
</dbReference>
<keyword evidence="4 7" id="KW-0812">Transmembrane</keyword>
<feature type="transmembrane region" description="Helical" evidence="7">
    <location>
        <begin position="203"/>
        <end position="223"/>
    </location>
</feature>
<evidence type="ECO:0000256" key="6">
    <source>
        <dbReference type="ARBA" id="ARBA00023136"/>
    </source>
</evidence>
<evidence type="ECO:0000256" key="2">
    <source>
        <dbReference type="ARBA" id="ARBA00022448"/>
    </source>
</evidence>
<dbReference type="SUPFAM" id="SSF161098">
    <property type="entry name" value="MetI-like"/>
    <property type="match status" value="1"/>
</dbReference>
<feature type="transmembrane region" description="Helical" evidence="7">
    <location>
        <begin position="243"/>
        <end position="265"/>
    </location>
</feature>
<dbReference type="InterPro" id="IPR035906">
    <property type="entry name" value="MetI-like_sf"/>
</dbReference>
<organism evidence="9 10">
    <name type="scientific">Agrococcus casei LMG 22410</name>
    <dbReference type="NCBI Taxonomy" id="1255656"/>
    <lineage>
        <taxon>Bacteria</taxon>
        <taxon>Bacillati</taxon>
        <taxon>Actinomycetota</taxon>
        <taxon>Actinomycetes</taxon>
        <taxon>Micrococcales</taxon>
        <taxon>Microbacteriaceae</taxon>
        <taxon>Agrococcus</taxon>
    </lineage>
</organism>
<dbReference type="AlphaFoldDB" id="A0A1R4GJX1"/>
<dbReference type="Proteomes" id="UP000195787">
    <property type="component" value="Unassembled WGS sequence"/>
</dbReference>
<evidence type="ECO:0000313" key="10">
    <source>
        <dbReference type="Proteomes" id="UP000195787"/>
    </source>
</evidence>
<evidence type="ECO:0000256" key="5">
    <source>
        <dbReference type="ARBA" id="ARBA00022989"/>
    </source>
</evidence>
<name>A0A1R4GJX1_9MICO</name>
<feature type="transmembrane region" description="Helical" evidence="7">
    <location>
        <begin position="110"/>
        <end position="131"/>
    </location>
</feature>
<comment type="similarity">
    <text evidence="7">Belongs to the binding-protein-dependent transport system permease family.</text>
</comment>
<accession>A0A1R4GJX1</accession>
<dbReference type="PANTHER" id="PTHR30614:SF21">
    <property type="entry name" value="AMINO ACID ABC TRANSPORTER PERMEASE"/>
    <property type="match status" value="1"/>
</dbReference>
<keyword evidence="3" id="KW-1003">Cell membrane</keyword>